<dbReference type="Pfam" id="PF18549">
    <property type="entry name" value="NitrOD1"/>
    <property type="match status" value="1"/>
</dbReference>
<dbReference type="EMBL" id="CP026995">
    <property type="protein sequence ID" value="QLH06308.1"/>
    <property type="molecule type" value="Genomic_DNA"/>
</dbReference>
<dbReference type="OrthoDB" id="3203at2157"/>
<organism evidence="2 3">
    <name type="scientific">Nitrosopumilus ureiphilus</name>
    <dbReference type="NCBI Taxonomy" id="1470067"/>
    <lineage>
        <taxon>Archaea</taxon>
        <taxon>Nitrososphaerota</taxon>
        <taxon>Nitrososphaeria</taxon>
        <taxon>Nitrosopumilales</taxon>
        <taxon>Nitrosopumilaceae</taxon>
        <taxon>Nitrosopumilus</taxon>
    </lineage>
</organism>
<reference evidence="2 3" key="1">
    <citation type="submission" date="2018-02" db="EMBL/GenBank/DDBJ databases">
        <title>Complete genome of Nitrosopumilus ureaphilus PS0.</title>
        <authorList>
            <person name="Qin W."/>
            <person name="Zheng Y."/>
            <person name="Stahl D.A."/>
        </authorList>
    </citation>
    <scope>NUCLEOTIDE SEQUENCE [LARGE SCALE GENOMIC DNA]</scope>
    <source>
        <strain evidence="2 3">PS0</strain>
    </source>
</reference>
<dbReference type="RefSeq" id="WP_179372379.1">
    <property type="nucleotide sequence ID" value="NZ_CP026995.1"/>
</dbReference>
<dbReference type="InterPro" id="IPR041213">
    <property type="entry name" value="NitrOD1"/>
</dbReference>
<gene>
    <name evidence="2" type="ORF">C5F50_03875</name>
</gene>
<dbReference type="GeneID" id="56067176"/>
<feature type="domain" description="Nitrosopumilus output" evidence="1">
    <location>
        <begin position="2"/>
        <end position="48"/>
    </location>
</feature>
<dbReference type="AlphaFoldDB" id="A0A7D5M7H0"/>
<accession>A0A7D5M7H0</accession>
<keyword evidence="3" id="KW-1185">Reference proteome</keyword>
<dbReference type="KEGG" id="nue:C5F50_03875"/>
<dbReference type="Proteomes" id="UP000509478">
    <property type="component" value="Chromosome"/>
</dbReference>
<proteinExistence type="predicted"/>
<evidence type="ECO:0000313" key="2">
    <source>
        <dbReference type="EMBL" id="QLH06308.1"/>
    </source>
</evidence>
<evidence type="ECO:0000313" key="3">
    <source>
        <dbReference type="Proteomes" id="UP000509478"/>
    </source>
</evidence>
<evidence type="ECO:0000259" key="1">
    <source>
        <dbReference type="Pfam" id="PF18549"/>
    </source>
</evidence>
<sequence length="75" mass="9001">MAFKVKYRFVDEEKYHTCVLTLEQFKNFRELPVVEECEIVKNTKEYKDYQEKMQKAINLAVKNNTTHILKLSENA</sequence>
<name>A0A7D5M7H0_9ARCH</name>
<protein>
    <recommendedName>
        <fullName evidence="1">Nitrosopumilus output domain-containing protein</fullName>
    </recommendedName>
</protein>